<proteinExistence type="predicted"/>
<evidence type="ECO:0000259" key="2">
    <source>
        <dbReference type="PROSITE" id="PS50966"/>
    </source>
</evidence>
<keyword evidence="1" id="KW-0862">Zinc</keyword>
<name>A0A9P1ED34_CUSEU</name>
<organism evidence="3 4">
    <name type="scientific">Cuscuta europaea</name>
    <name type="common">European dodder</name>
    <dbReference type="NCBI Taxonomy" id="41803"/>
    <lineage>
        <taxon>Eukaryota</taxon>
        <taxon>Viridiplantae</taxon>
        <taxon>Streptophyta</taxon>
        <taxon>Embryophyta</taxon>
        <taxon>Tracheophyta</taxon>
        <taxon>Spermatophyta</taxon>
        <taxon>Magnoliopsida</taxon>
        <taxon>eudicotyledons</taxon>
        <taxon>Gunneridae</taxon>
        <taxon>Pentapetalae</taxon>
        <taxon>asterids</taxon>
        <taxon>lamiids</taxon>
        <taxon>Solanales</taxon>
        <taxon>Convolvulaceae</taxon>
        <taxon>Cuscuteae</taxon>
        <taxon>Cuscuta</taxon>
        <taxon>Cuscuta subgen. Cuscuta</taxon>
    </lineage>
</organism>
<dbReference type="PANTHER" id="PTHR31973:SF197">
    <property type="entry name" value="SWIM-TYPE DOMAIN-CONTAINING PROTEIN"/>
    <property type="match status" value="1"/>
</dbReference>
<dbReference type="PROSITE" id="PS50966">
    <property type="entry name" value="ZF_SWIM"/>
    <property type="match status" value="1"/>
</dbReference>
<feature type="domain" description="SWIM-type" evidence="2">
    <location>
        <begin position="141"/>
        <end position="167"/>
    </location>
</feature>
<keyword evidence="4" id="KW-1185">Reference proteome</keyword>
<reference evidence="3" key="1">
    <citation type="submission" date="2022-07" db="EMBL/GenBank/DDBJ databases">
        <authorList>
            <person name="Macas J."/>
            <person name="Novak P."/>
            <person name="Neumann P."/>
        </authorList>
    </citation>
    <scope>NUCLEOTIDE SEQUENCE</scope>
</reference>
<dbReference type="AlphaFoldDB" id="A0A9P1ED34"/>
<comment type="caution">
    <text evidence="3">The sequence shown here is derived from an EMBL/GenBank/DDBJ whole genome shotgun (WGS) entry which is preliminary data.</text>
</comment>
<accession>A0A9P1ED34</accession>
<keyword evidence="1" id="KW-0863">Zinc-finger</keyword>
<dbReference type="PANTHER" id="PTHR31973">
    <property type="entry name" value="POLYPROTEIN, PUTATIVE-RELATED"/>
    <property type="match status" value="1"/>
</dbReference>
<dbReference type="InterPro" id="IPR007527">
    <property type="entry name" value="Znf_SWIM"/>
</dbReference>
<gene>
    <name evidence="3" type="ORF">CEURO_LOCUS13541</name>
</gene>
<dbReference type="EMBL" id="CAMAPE010000035">
    <property type="protein sequence ID" value="CAH9096762.1"/>
    <property type="molecule type" value="Genomic_DNA"/>
</dbReference>
<dbReference type="Proteomes" id="UP001152484">
    <property type="component" value="Unassembled WGS sequence"/>
</dbReference>
<evidence type="ECO:0000256" key="1">
    <source>
        <dbReference type="PROSITE-ProRule" id="PRU00325"/>
    </source>
</evidence>
<evidence type="ECO:0000313" key="4">
    <source>
        <dbReference type="Proteomes" id="UP001152484"/>
    </source>
</evidence>
<keyword evidence="1" id="KW-0479">Metal-binding</keyword>
<dbReference type="GO" id="GO:0008270">
    <property type="term" value="F:zinc ion binding"/>
    <property type="evidence" value="ECO:0007669"/>
    <property type="project" value="UniProtKB-KW"/>
</dbReference>
<evidence type="ECO:0000313" key="3">
    <source>
        <dbReference type="EMBL" id="CAH9096762.1"/>
    </source>
</evidence>
<sequence length="171" mass="19405">MIFWKAKKAYNEADFVEALDEMGKVSPAAVTAFKAYNPKCFWRTYIRTTTKCDVIVSNMTETFNGYIINARAKHIIFMLQDIRGALMQTMVVKRQGMENNGSLLCPRIQARLEKSKDEAANCTFLPSSEVLFQVCHRLGTLTVNFEAKSCTCRKWDPSRVSCCHVVACNLL</sequence>
<protein>
    <recommendedName>
        <fullName evidence="2">SWIM-type domain-containing protein</fullName>
    </recommendedName>
</protein>
<dbReference type="OrthoDB" id="1303499at2759"/>